<evidence type="ECO:0000313" key="6">
    <source>
        <dbReference type="EMBL" id="CAB4842814.1"/>
    </source>
</evidence>
<dbReference type="Pfam" id="PF07992">
    <property type="entry name" value="Pyr_redox_2"/>
    <property type="match status" value="1"/>
</dbReference>
<dbReference type="SUPFAM" id="SSF51905">
    <property type="entry name" value="FAD/NAD(P)-binding domain"/>
    <property type="match status" value="1"/>
</dbReference>
<dbReference type="InterPro" id="IPR007419">
    <property type="entry name" value="BFD-like_2Fe2S-bd_dom"/>
</dbReference>
<dbReference type="GO" id="GO:0016491">
    <property type="term" value="F:oxidoreductase activity"/>
    <property type="evidence" value="ECO:0007669"/>
    <property type="project" value="UniProtKB-KW"/>
</dbReference>
<dbReference type="EMBL" id="CAFBAA010000014">
    <property type="protein sequence ID" value="CAB4842814.1"/>
    <property type="molecule type" value="Genomic_DNA"/>
</dbReference>
<dbReference type="AlphaFoldDB" id="A0A6J6N793"/>
<dbReference type="PANTHER" id="PTHR42949">
    <property type="entry name" value="ANAEROBIC GLYCEROL-3-PHOSPHATE DEHYDROGENASE SUBUNIT B"/>
    <property type="match status" value="1"/>
</dbReference>
<gene>
    <name evidence="4" type="ORF">UFOPK2342_01099</name>
    <name evidence="5" type="ORF">UFOPK2423_01021</name>
    <name evidence="6" type="ORF">UFOPK3266_00729</name>
</gene>
<evidence type="ECO:0000259" key="3">
    <source>
        <dbReference type="Pfam" id="PF07992"/>
    </source>
</evidence>
<evidence type="ECO:0000259" key="2">
    <source>
        <dbReference type="Pfam" id="PF04324"/>
    </source>
</evidence>
<dbReference type="InterPro" id="IPR023753">
    <property type="entry name" value="FAD/NAD-binding_dom"/>
</dbReference>
<dbReference type="Pfam" id="PF04324">
    <property type="entry name" value="Fer2_BFD"/>
    <property type="match status" value="1"/>
</dbReference>
<dbReference type="PRINTS" id="PR00368">
    <property type="entry name" value="FADPNR"/>
</dbReference>
<reference evidence="4" key="1">
    <citation type="submission" date="2020-05" db="EMBL/GenBank/DDBJ databases">
        <authorList>
            <person name="Chiriac C."/>
            <person name="Salcher M."/>
            <person name="Ghai R."/>
            <person name="Kavagutti S V."/>
        </authorList>
    </citation>
    <scope>NUCLEOTIDE SEQUENCE</scope>
</reference>
<dbReference type="InterPro" id="IPR041854">
    <property type="entry name" value="BFD-like_2Fe2S-bd_dom_sf"/>
</dbReference>
<proteinExistence type="predicted"/>
<dbReference type="PRINTS" id="PR00469">
    <property type="entry name" value="PNDRDTASEII"/>
</dbReference>
<evidence type="ECO:0000256" key="1">
    <source>
        <dbReference type="ARBA" id="ARBA00023002"/>
    </source>
</evidence>
<dbReference type="InterPro" id="IPR051691">
    <property type="entry name" value="Metab_Enz_Cyan_OpOx_G3PDH"/>
</dbReference>
<keyword evidence="1" id="KW-0560">Oxidoreductase</keyword>
<dbReference type="InterPro" id="IPR036188">
    <property type="entry name" value="FAD/NAD-bd_sf"/>
</dbReference>
<dbReference type="Gene3D" id="3.50.50.60">
    <property type="entry name" value="FAD/NAD(P)-binding domain"/>
    <property type="match status" value="2"/>
</dbReference>
<dbReference type="InterPro" id="IPR017224">
    <property type="entry name" value="Opine_Oxase_asu/HCN_bsu"/>
</dbReference>
<dbReference type="Gene3D" id="1.10.10.1100">
    <property type="entry name" value="BFD-like [2Fe-2S]-binding domain"/>
    <property type="match status" value="1"/>
</dbReference>
<name>A0A6J6N793_9ZZZZ</name>
<dbReference type="EMBL" id="CAEZXB010000022">
    <property type="protein sequence ID" value="CAB4680423.1"/>
    <property type="molecule type" value="Genomic_DNA"/>
</dbReference>
<feature type="domain" description="BFD-like [2Fe-2S]-binding" evidence="2">
    <location>
        <begin position="372"/>
        <end position="423"/>
    </location>
</feature>
<evidence type="ECO:0000313" key="5">
    <source>
        <dbReference type="EMBL" id="CAB4698303.1"/>
    </source>
</evidence>
<dbReference type="EMBL" id="CAEZXN010000021">
    <property type="protein sequence ID" value="CAB4698303.1"/>
    <property type="molecule type" value="Genomic_DNA"/>
</dbReference>
<dbReference type="CDD" id="cd19946">
    <property type="entry name" value="GlpA-like_Fer2_BFD-like"/>
    <property type="match status" value="1"/>
</dbReference>
<evidence type="ECO:0000313" key="4">
    <source>
        <dbReference type="EMBL" id="CAB4680423.1"/>
    </source>
</evidence>
<feature type="domain" description="FAD/NAD(P)-binding" evidence="3">
    <location>
        <begin position="3"/>
        <end position="303"/>
    </location>
</feature>
<accession>A0A6J6N793</accession>
<sequence>MSRTIIVGGGPSGMSAAVEIARAGGDAIIIDSNPRLGGQYWRHAPVAKFSHDGERFFALQEEINRHPGIEVRAGTQVWRASYQEGVATVWLNDGTSLTSETLLVATGAYDRSLPFPGWDLPGSMTAGGAQAILKASGALLGRAVFVAGTGPFLLPVAASLVEAGVKVLGVLEANRVNGWVNHLGAIDLRKMKDAARYFKILSAAKVPIRMGYAIIEARGDGRIEEVVIAKVDRNFTVKPGTVEVHKCDAIATGWGFTPDLTIAHSLGVSTDVHPIDRSVVVHVDAFQESSQHGIFAAGESTGVGGVDLALTEGRVAGIAIAVQRGLISTVEAKNRSVGLASERTKIRKFADALLSVYKIREGWRSWLNPETILCRCEEVTFKQVRNVVHDLGASDVRTAKLLSRCGMGMCQGRVCGRMVADVIGAEIGTPATDDELRGIHNRPIANPISLQTLADQGQ</sequence>
<organism evidence="4">
    <name type="scientific">freshwater metagenome</name>
    <dbReference type="NCBI Taxonomy" id="449393"/>
    <lineage>
        <taxon>unclassified sequences</taxon>
        <taxon>metagenomes</taxon>
        <taxon>ecological metagenomes</taxon>
    </lineage>
</organism>
<protein>
    <submittedName>
        <fullName evidence="4">Unannotated protein</fullName>
    </submittedName>
</protein>
<dbReference type="PIRSF" id="PIRSF037495">
    <property type="entry name" value="Opine_OX_OoxA/HcnB"/>
    <property type="match status" value="1"/>
</dbReference>
<dbReference type="PANTHER" id="PTHR42949:SF3">
    <property type="entry name" value="ANAEROBIC GLYCEROL-3-PHOSPHATE DEHYDROGENASE SUBUNIT B"/>
    <property type="match status" value="1"/>
</dbReference>